<dbReference type="EMBL" id="CAFBNO010000018">
    <property type="protein sequence ID" value="CAB4953528.1"/>
    <property type="molecule type" value="Genomic_DNA"/>
</dbReference>
<gene>
    <name evidence="3" type="ORF">UFOPK3837_00593</name>
</gene>
<dbReference type="Pfam" id="PF22640">
    <property type="entry name" value="ManC_GMP_beta-helix"/>
    <property type="match status" value="1"/>
</dbReference>
<protein>
    <submittedName>
        <fullName evidence="3">Unannotated protein</fullName>
    </submittedName>
</protein>
<dbReference type="InterPro" id="IPR005835">
    <property type="entry name" value="NTP_transferase_dom"/>
</dbReference>
<accession>A0A6J7KBQ6</accession>
<dbReference type="AlphaFoldDB" id="A0A6J7KBQ6"/>
<dbReference type="SUPFAM" id="SSF53448">
    <property type="entry name" value="Nucleotide-diphospho-sugar transferases"/>
    <property type="match status" value="1"/>
</dbReference>
<sequence length="369" mass="39284">MPKTPNERFHAVIPAGGVGSRLWPLSRAAAPKFLHDLTGSGRTLLQGTWDRLVPLAGDRIAVVAGAAHESGIREQLEALLPANLFLEQSPRDSTAAIALAAAILSKREPDVIIGSFAADHAIADEQAFARTIREAIEVAATGRLVTIGIQPTFAATSFGYVHAGAALEVAGAPNARQVKDFVEKPNKALAQEFFESGNFLWNAGMFVAPASLILEQLSKSEPELHDRILEIADAWDTPKRAELVSKFWPQLKKIAFDYSVAEPAAAEGLVAVIPAEFEWHDVGDFAGVAELLSGGRPDNLAVIGDAQLLAEDSSGILVGQSKRLIAVVGLKDIIIVDTPDALLITTKEHAQSVKNIVETLKNSGHGDVL</sequence>
<dbReference type="InterPro" id="IPR029044">
    <property type="entry name" value="Nucleotide-diphossugar_trans"/>
</dbReference>
<organism evidence="3">
    <name type="scientific">freshwater metagenome</name>
    <dbReference type="NCBI Taxonomy" id="449393"/>
    <lineage>
        <taxon>unclassified sequences</taxon>
        <taxon>metagenomes</taxon>
        <taxon>ecological metagenomes</taxon>
    </lineage>
</organism>
<dbReference type="CDD" id="cd02509">
    <property type="entry name" value="GDP-M1P_Guanylyltransferase"/>
    <property type="match status" value="1"/>
</dbReference>
<dbReference type="InterPro" id="IPR049577">
    <property type="entry name" value="GMPP_N"/>
</dbReference>
<feature type="domain" description="MannoseP isomerase/GMP-like beta-helix" evidence="2">
    <location>
        <begin position="312"/>
        <end position="360"/>
    </location>
</feature>
<reference evidence="3" key="1">
    <citation type="submission" date="2020-05" db="EMBL/GenBank/DDBJ databases">
        <authorList>
            <person name="Chiriac C."/>
            <person name="Salcher M."/>
            <person name="Ghai R."/>
            <person name="Kavagutti S V."/>
        </authorList>
    </citation>
    <scope>NUCLEOTIDE SEQUENCE</scope>
</reference>
<dbReference type="Pfam" id="PF00483">
    <property type="entry name" value="NTP_transferase"/>
    <property type="match status" value="1"/>
</dbReference>
<evidence type="ECO:0000259" key="2">
    <source>
        <dbReference type="Pfam" id="PF22640"/>
    </source>
</evidence>
<dbReference type="GO" id="GO:0004475">
    <property type="term" value="F:mannose-1-phosphate guanylyltransferase (GTP) activity"/>
    <property type="evidence" value="ECO:0007669"/>
    <property type="project" value="InterPro"/>
</dbReference>
<evidence type="ECO:0000313" key="3">
    <source>
        <dbReference type="EMBL" id="CAB4953528.1"/>
    </source>
</evidence>
<dbReference type="PANTHER" id="PTHR46390">
    <property type="entry name" value="MANNOSE-1-PHOSPHATE GUANYLYLTRANSFERASE"/>
    <property type="match status" value="1"/>
</dbReference>
<dbReference type="InterPro" id="IPR054566">
    <property type="entry name" value="ManC/GMP-like_b-helix"/>
</dbReference>
<dbReference type="SUPFAM" id="SSF159283">
    <property type="entry name" value="Guanosine diphospho-D-mannose pyrophosphorylase/mannose-6-phosphate isomerase linker domain"/>
    <property type="match status" value="1"/>
</dbReference>
<evidence type="ECO:0000259" key="1">
    <source>
        <dbReference type="Pfam" id="PF00483"/>
    </source>
</evidence>
<dbReference type="PANTHER" id="PTHR46390:SF1">
    <property type="entry name" value="MANNOSE-1-PHOSPHATE GUANYLYLTRANSFERASE"/>
    <property type="match status" value="1"/>
</dbReference>
<feature type="domain" description="Nucleotidyl transferase" evidence="1">
    <location>
        <begin position="11"/>
        <end position="286"/>
    </location>
</feature>
<proteinExistence type="predicted"/>
<dbReference type="Gene3D" id="3.90.550.10">
    <property type="entry name" value="Spore Coat Polysaccharide Biosynthesis Protein SpsA, Chain A"/>
    <property type="match status" value="1"/>
</dbReference>
<dbReference type="InterPro" id="IPR051161">
    <property type="entry name" value="Mannose-6P_isomerase_type2"/>
</dbReference>
<name>A0A6J7KBQ6_9ZZZZ</name>
<dbReference type="GO" id="GO:0009298">
    <property type="term" value="P:GDP-mannose biosynthetic process"/>
    <property type="evidence" value="ECO:0007669"/>
    <property type="project" value="TreeGrafter"/>
</dbReference>